<accession>A0A074RHQ7</accession>
<reference evidence="2 3" key="1">
    <citation type="submission" date="2013-12" db="EMBL/GenBank/DDBJ databases">
        <authorList>
            <person name="Cubeta M."/>
            <person name="Pakala S."/>
            <person name="Fedorova N."/>
            <person name="Thomas E."/>
            <person name="Dean R."/>
            <person name="Jabaji S."/>
            <person name="Neate S."/>
            <person name="Toda T."/>
            <person name="Tavantzis S."/>
            <person name="Vilgalys R."/>
            <person name="Bharathan N."/>
            <person name="Pakala S."/>
            <person name="Losada L.S."/>
            <person name="Zafar N."/>
            <person name="Nierman W."/>
        </authorList>
    </citation>
    <scope>NUCLEOTIDE SEQUENCE [LARGE SCALE GENOMIC DNA]</scope>
    <source>
        <strain evidence="2 3">123E</strain>
    </source>
</reference>
<organism evidence="2 3">
    <name type="scientific">Rhizoctonia solani 123E</name>
    <dbReference type="NCBI Taxonomy" id="1423351"/>
    <lineage>
        <taxon>Eukaryota</taxon>
        <taxon>Fungi</taxon>
        <taxon>Dikarya</taxon>
        <taxon>Basidiomycota</taxon>
        <taxon>Agaricomycotina</taxon>
        <taxon>Agaricomycetes</taxon>
        <taxon>Cantharellales</taxon>
        <taxon>Ceratobasidiaceae</taxon>
        <taxon>Rhizoctonia</taxon>
    </lineage>
</organism>
<dbReference type="HOGENOM" id="CLU_1059891_0_0_1"/>
<feature type="region of interest" description="Disordered" evidence="1">
    <location>
        <begin position="47"/>
        <end position="67"/>
    </location>
</feature>
<gene>
    <name evidence="2" type="ORF">V565_344910</name>
</gene>
<proteinExistence type="predicted"/>
<dbReference type="Proteomes" id="UP000027456">
    <property type="component" value="Unassembled WGS sequence"/>
</dbReference>
<dbReference type="STRING" id="1423351.A0A074RHQ7"/>
<dbReference type="AlphaFoldDB" id="A0A074RHQ7"/>
<sequence>MHSRRNKRVSRSSPRTPRIREEDEIMDYDSGSENLEIEGLNDFLQQFTNPLPRTSPAPTPAPSTSKLKWATHAASEPTLSGDNPYLVSYETALSKLVPPKTFLSGQPAEYHLVQWSSRVATIIEALFTPYQDIKPEHIHPQNAESMLGGLRAALLDKVNMVDIIITECKLRMDCPCPDVCPGIASTTTPPPPASSFVSVAAQATKVTATPKPTTPRPTPTPRNVPTPQTTPGPVLQPPLVTPHPPALAGLPPKPKGLIPGQKS</sequence>
<keyword evidence="3" id="KW-1185">Reference proteome</keyword>
<feature type="compositionally biased region" description="Low complexity" evidence="1">
    <location>
        <begin position="246"/>
        <end position="263"/>
    </location>
</feature>
<dbReference type="OrthoDB" id="3270591at2759"/>
<comment type="caution">
    <text evidence="2">The sequence shown here is derived from an EMBL/GenBank/DDBJ whole genome shotgun (WGS) entry which is preliminary data.</text>
</comment>
<feature type="region of interest" description="Disordered" evidence="1">
    <location>
        <begin position="206"/>
        <end position="263"/>
    </location>
</feature>
<evidence type="ECO:0000313" key="2">
    <source>
        <dbReference type="EMBL" id="KEP44940.1"/>
    </source>
</evidence>
<feature type="compositionally biased region" description="Pro residues" evidence="1">
    <location>
        <begin position="212"/>
        <end position="245"/>
    </location>
</feature>
<feature type="compositionally biased region" description="Basic residues" evidence="1">
    <location>
        <begin position="1"/>
        <end position="10"/>
    </location>
</feature>
<evidence type="ECO:0000256" key="1">
    <source>
        <dbReference type="SAM" id="MobiDB-lite"/>
    </source>
</evidence>
<feature type="non-terminal residue" evidence="2">
    <location>
        <position position="263"/>
    </location>
</feature>
<name>A0A074RHQ7_9AGAM</name>
<protein>
    <submittedName>
        <fullName evidence="2">Uncharacterized protein</fullName>
    </submittedName>
</protein>
<dbReference type="EMBL" id="AZST01002517">
    <property type="protein sequence ID" value="KEP44940.1"/>
    <property type="molecule type" value="Genomic_DNA"/>
</dbReference>
<evidence type="ECO:0000313" key="3">
    <source>
        <dbReference type="Proteomes" id="UP000027456"/>
    </source>
</evidence>
<feature type="region of interest" description="Disordered" evidence="1">
    <location>
        <begin position="1"/>
        <end position="23"/>
    </location>
</feature>